<keyword evidence="4" id="KW-1185">Reference proteome</keyword>
<feature type="chain" id="PRO_5044570373" evidence="1">
    <location>
        <begin position="20"/>
        <end position="201"/>
    </location>
</feature>
<reference evidence="2" key="2">
    <citation type="submission" date="2017-09" db="EMBL/GenBank/DDBJ databases">
        <authorList>
            <person name="Ehlers B."/>
            <person name="Leendertz F.H."/>
        </authorList>
    </citation>
    <scope>NUCLEOTIDE SEQUENCE</scope>
    <source>
        <strain evidence="2">MAVP-26</strain>
    </source>
</reference>
<evidence type="ECO:0000256" key="1">
    <source>
        <dbReference type="SAM" id="SignalP"/>
    </source>
</evidence>
<evidence type="ECO:0000313" key="2">
    <source>
        <dbReference type="EMBL" id="ASZ49435.1"/>
    </source>
</evidence>
<proteinExistence type="predicted"/>
<dbReference type="AlphaFoldDB" id="A0A249VY48"/>
<dbReference type="Proteomes" id="UP000191946">
    <property type="component" value="Unassembled WGS sequence"/>
</dbReference>
<keyword evidence="1" id="KW-0732">Signal</keyword>
<reference evidence="3 4" key="1">
    <citation type="submission" date="2015-08" db="EMBL/GenBank/DDBJ databases">
        <title>Draft Genome Sequences of Vibrio parahaemolyticus Strains.</title>
        <authorList>
            <person name="Gonzalez-Escalona N."/>
            <person name="DePaola A."/>
        </authorList>
    </citation>
    <scope>NUCLEOTIDE SEQUENCE [LARGE SCALE GENOMIC DNA]</scope>
    <source>
        <strain evidence="3 4">CFSAN001621</strain>
    </source>
</reference>
<protein>
    <submittedName>
        <fullName evidence="2">Uncharacterized protein</fullName>
    </submittedName>
</protein>
<organism evidence="2">
    <name type="scientific">Vibrio parahaemolyticus</name>
    <dbReference type="NCBI Taxonomy" id="670"/>
    <lineage>
        <taxon>Bacteria</taxon>
        <taxon>Pseudomonadati</taxon>
        <taxon>Pseudomonadota</taxon>
        <taxon>Gammaproteobacteria</taxon>
        <taxon>Vibrionales</taxon>
        <taxon>Vibrionaceae</taxon>
        <taxon>Vibrio</taxon>
    </lineage>
</organism>
<dbReference type="EMBL" id="LHQV01000015">
    <property type="protein sequence ID" value="OQJ99281.1"/>
    <property type="molecule type" value="Genomic_DNA"/>
</dbReference>
<evidence type="ECO:0000313" key="3">
    <source>
        <dbReference type="EMBL" id="OQJ99281.1"/>
    </source>
</evidence>
<gene>
    <name evidence="3" type="ORF">AKG60_14820</name>
    <name evidence="2" type="ORF">YA91_02155</name>
</gene>
<evidence type="ECO:0000313" key="4">
    <source>
        <dbReference type="Proteomes" id="UP000191946"/>
    </source>
</evidence>
<accession>A0A249VY48</accession>
<name>A0A249VY48_VIBPH</name>
<sequence length="201" mass="22304">MKRTILPIAALLLSTVVHAEWLNTDNTDEITGKRTVSAFSYVYKQDESIGVRCDVSDNKKSIMLTFNADNALGTPRTNVDMFVKVDDNQPISFRGQLYTNSYRAGYVNASGETEADVSKLLAQMIAGNKAYVKIQNDRRSEIVDFNVSLSGFTAKSKKALSACSFNPKAREITPEDKARLSEISSELKKLQSEKTAILSKY</sequence>
<dbReference type="EMBL" id="CP023247">
    <property type="protein sequence ID" value="ASZ49435.1"/>
    <property type="molecule type" value="Genomic_DNA"/>
</dbReference>
<dbReference type="RefSeq" id="WP_005498242.1">
    <property type="nucleotide sequence ID" value="NZ_CAMFHQ010000074.1"/>
</dbReference>
<feature type="signal peptide" evidence="1">
    <location>
        <begin position="1"/>
        <end position="19"/>
    </location>
</feature>